<protein>
    <submittedName>
        <fullName evidence="2">Uncharacterized protein</fullName>
    </submittedName>
</protein>
<reference evidence="2 3" key="1">
    <citation type="submission" date="2019-06" db="EMBL/GenBank/DDBJ databases">
        <title>A chromosomal-level reference genome of Carpinus fangiana (Coryloideae, Betulaceae).</title>
        <authorList>
            <person name="Yang X."/>
            <person name="Wang Z."/>
            <person name="Zhang L."/>
            <person name="Hao G."/>
            <person name="Liu J."/>
            <person name="Yang Y."/>
        </authorList>
    </citation>
    <scope>NUCLEOTIDE SEQUENCE [LARGE SCALE GENOMIC DNA]</scope>
    <source>
        <strain evidence="2">Cfa_2016G</strain>
        <tissue evidence="2">Leaf</tissue>
    </source>
</reference>
<evidence type="ECO:0000313" key="2">
    <source>
        <dbReference type="EMBL" id="KAE8124350.1"/>
    </source>
</evidence>
<gene>
    <name evidence="2" type="ORF">FH972_019248</name>
</gene>
<dbReference type="AlphaFoldDB" id="A0A5N6RSU0"/>
<feature type="region of interest" description="Disordered" evidence="1">
    <location>
        <begin position="1"/>
        <end position="25"/>
    </location>
</feature>
<name>A0A5N6RSU0_9ROSI</name>
<keyword evidence="3" id="KW-1185">Reference proteome</keyword>
<sequence length="81" mass="9125">MRWRPLLTPAEKPSPALTEDAGKSRYAGVNRGRRRILLRRRSLLTPVKVSVPASTVAAGESTFSGVCRKRRLCYSHHQRPL</sequence>
<accession>A0A5N6RSU0</accession>
<evidence type="ECO:0000256" key="1">
    <source>
        <dbReference type="SAM" id="MobiDB-lite"/>
    </source>
</evidence>
<organism evidence="2 3">
    <name type="scientific">Carpinus fangiana</name>
    <dbReference type="NCBI Taxonomy" id="176857"/>
    <lineage>
        <taxon>Eukaryota</taxon>
        <taxon>Viridiplantae</taxon>
        <taxon>Streptophyta</taxon>
        <taxon>Embryophyta</taxon>
        <taxon>Tracheophyta</taxon>
        <taxon>Spermatophyta</taxon>
        <taxon>Magnoliopsida</taxon>
        <taxon>eudicotyledons</taxon>
        <taxon>Gunneridae</taxon>
        <taxon>Pentapetalae</taxon>
        <taxon>rosids</taxon>
        <taxon>fabids</taxon>
        <taxon>Fagales</taxon>
        <taxon>Betulaceae</taxon>
        <taxon>Carpinus</taxon>
    </lineage>
</organism>
<dbReference type="EMBL" id="CM017328">
    <property type="protein sequence ID" value="KAE8124350.1"/>
    <property type="molecule type" value="Genomic_DNA"/>
</dbReference>
<evidence type="ECO:0000313" key="3">
    <source>
        <dbReference type="Proteomes" id="UP000327013"/>
    </source>
</evidence>
<proteinExistence type="predicted"/>
<dbReference type="Proteomes" id="UP000327013">
    <property type="component" value="Chromosome 8"/>
</dbReference>